<evidence type="ECO:0000256" key="7">
    <source>
        <dbReference type="SAM" id="SignalP"/>
    </source>
</evidence>
<proteinExistence type="inferred from homology"/>
<feature type="binding site" evidence="5">
    <location>
        <position position="111"/>
    </location>
    <ligand>
        <name>phosphate</name>
        <dbReference type="ChEBI" id="CHEBI:43474"/>
    </ligand>
</feature>
<dbReference type="CDD" id="cd13565">
    <property type="entry name" value="PBP2_PstS"/>
    <property type="match status" value="1"/>
</dbReference>
<protein>
    <recommendedName>
        <fullName evidence="4">Phosphate-binding protein</fullName>
    </recommendedName>
</protein>
<dbReference type="PANTHER" id="PTHR42996">
    <property type="entry name" value="PHOSPHATE-BINDING PROTEIN PSTS"/>
    <property type="match status" value="1"/>
</dbReference>
<evidence type="ECO:0000256" key="4">
    <source>
        <dbReference type="PIRNR" id="PIRNR002756"/>
    </source>
</evidence>
<evidence type="ECO:0000256" key="5">
    <source>
        <dbReference type="PIRSR" id="PIRSR002756-1"/>
    </source>
</evidence>
<reference evidence="9" key="1">
    <citation type="submission" date="2019-06" db="EMBL/GenBank/DDBJ databases">
        <title>Whole genome shotgun sequence of Cellulomonas cellasea NBRC 3753.</title>
        <authorList>
            <person name="Hosoyama A."/>
            <person name="Uohara A."/>
            <person name="Ohji S."/>
            <person name="Ichikawa N."/>
        </authorList>
    </citation>
    <scope>NUCLEOTIDE SEQUENCE [LARGE SCALE GENOMIC DNA]</scope>
    <source>
        <strain evidence="9">NBRC 3753</strain>
    </source>
</reference>
<dbReference type="AlphaFoldDB" id="A0A4Y3KXJ4"/>
<dbReference type="GO" id="GO:0035435">
    <property type="term" value="P:phosphate ion transmembrane transport"/>
    <property type="evidence" value="ECO:0007669"/>
    <property type="project" value="InterPro"/>
</dbReference>
<dbReference type="EMBL" id="BJLR01000018">
    <property type="protein sequence ID" value="GEA88136.1"/>
    <property type="molecule type" value="Genomic_DNA"/>
</dbReference>
<feature type="binding site" evidence="5">
    <location>
        <begin position="63"/>
        <end position="65"/>
    </location>
    <ligand>
        <name>phosphate</name>
        <dbReference type="ChEBI" id="CHEBI:43474"/>
    </ligand>
</feature>
<evidence type="ECO:0000256" key="2">
    <source>
        <dbReference type="ARBA" id="ARBA00022448"/>
    </source>
</evidence>
<evidence type="ECO:0000313" key="9">
    <source>
        <dbReference type="EMBL" id="GEA88136.1"/>
    </source>
</evidence>
<organism evidence="9 10">
    <name type="scientific">Cellulomonas cellasea</name>
    <dbReference type="NCBI Taxonomy" id="43670"/>
    <lineage>
        <taxon>Bacteria</taxon>
        <taxon>Bacillati</taxon>
        <taxon>Actinomycetota</taxon>
        <taxon>Actinomycetes</taxon>
        <taxon>Micrococcales</taxon>
        <taxon>Cellulomonadaceae</taxon>
        <taxon>Cellulomonas</taxon>
    </lineage>
</organism>
<feature type="binding site" evidence="5">
    <location>
        <begin position="201"/>
        <end position="203"/>
    </location>
    <ligand>
        <name>phosphate</name>
        <dbReference type="ChEBI" id="CHEBI:43474"/>
    </ligand>
</feature>
<evidence type="ECO:0000256" key="3">
    <source>
        <dbReference type="ARBA" id="ARBA00022592"/>
    </source>
</evidence>
<keyword evidence="7" id="KW-0732">Signal</keyword>
<dbReference type="Proteomes" id="UP000317046">
    <property type="component" value="Unassembled WGS sequence"/>
</dbReference>
<keyword evidence="2 4" id="KW-0813">Transport</keyword>
<dbReference type="InterPro" id="IPR024370">
    <property type="entry name" value="PBP_domain"/>
</dbReference>
<feature type="region of interest" description="Disordered" evidence="6">
    <location>
        <begin position="222"/>
        <end position="243"/>
    </location>
</feature>
<comment type="caution">
    <text evidence="9">The sequence shown here is derived from an EMBL/GenBank/DDBJ whole genome shotgun (WGS) entry which is preliminary data.</text>
</comment>
<dbReference type="PIRSF" id="PIRSF002756">
    <property type="entry name" value="PstS"/>
    <property type="match status" value="1"/>
</dbReference>
<dbReference type="InterPro" id="IPR005673">
    <property type="entry name" value="ABC_phos-bd_PstS"/>
</dbReference>
<dbReference type="PANTHER" id="PTHR42996:SF1">
    <property type="entry name" value="PHOSPHATE-BINDING PROTEIN PSTS"/>
    <property type="match status" value="1"/>
</dbReference>
<dbReference type="GO" id="GO:0042301">
    <property type="term" value="F:phosphate ion binding"/>
    <property type="evidence" value="ECO:0007669"/>
    <property type="project" value="InterPro"/>
</dbReference>
<evidence type="ECO:0000313" key="10">
    <source>
        <dbReference type="Proteomes" id="UP000317046"/>
    </source>
</evidence>
<dbReference type="Pfam" id="PF12849">
    <property type="entry name" value="PBP_like_2"/>
    <property type="match status" value="1"/>
</dbReference>
<sequence length="378" mass="38680">MKVRQLARQTGLVGLVLVSSLALAACGSDNNAGDEGTADSAAVTAGGSDIECGEGGTLNAEGSSAQKNAIEQAIASFEEVCPDITVNYNPTGSGAGITQFTAGQVEFAGSDSALNADKGEVEAAQARCEAGPAWNIPMVTGPIAVAYNLEGVDELVLDAATTAKIFRGEITTWNDPAIAALNEGATLPGDEIHVFFRSDESGTTDNFTKYLNAASGGVWTDPNGKSWPSSGVGEGREKSAGVSEGVKTTAGGITYVEWSYAKDNDLGIAQIDNGSGPIELTAETVATSVATAERVGEGNDLALKLDYATQEEGAYPIVLVTYEIVCSAGLDEAATAGVKAFLTHFASPEVQEGLVEIGYAPLPEDVQTDVLAAIEAIA</sequence>
<dbReference type="RefSeq" id="WP_034628864.1">
    <property type="nucleotide sequence ID" value="NZ_BJLR01000018.1"/>
</dbReference>
<feature type="domain" description="PBP" evidence="8">
    <location>
        <begin position="55"/>
        <end position="349"/>
    </location>
</feature>
<accession>A0A4Y3KXJ4</accession>
<feature type="binding site" evidence="5">
    <location>
        <position position="93"/>
    </location>
    <ligand>
        <name>phosphate</name>
        <dbReference type="ChEBI" id="CHEBI:43474"/>
    </ligand>
</feature>
<dbReference type="Gene3D" id="3.40.190.10">
    <property type="entry name" value="Periplasmic binding protein-like II"/>
    <property type="match status" value="2"/>
</dbReference>
<dbReference type="PROSITE" id="PS51257">
    <property type="entry name" value="PROKAR_LIPOPROTEIN"/>
    <property type="match status" value="1"/>
</dbReference>
<evidence type="ECO:0000256" key="1">
    <source>
        <dbReference type="ARBA" id="ARBA00008725"/>
    </source>
</evidence>
<feature type="signal peptide" evidence="7">
    <location>
        <begin position="1"/>
        <end position="24"/>
    </location>
</feature>
<keyword evidence="10" id="KW-1185">Reference proteome</keyword>
<dbReference type="SUPFAM" id="SSF53850">
    <property type="entry name" value="Periplasmic binding protein-like II"/>
    <property type="match status" value="1"/>
</dbReference>
<gene>
    <name evidence="9" type="primary">pstS</name>
    <name evidence="9" type="ORF">CCE01nite_20850</name>
</gene>
<dbReference type="GO" id="GO:0043190">
    <property type="term" value="C:ATP-binding cassette (ABC) transporter complex"/>
    <property type="evidence" value="ECO:0007669"/>
    <property type="project" value="InterPro"/>
</dbReference>
<name>A0A4Y3KXJ4_9CELL</name>
<dbReference type="NCBIfam" id="TIGR00975">
    <property type="entry name" value="3a0107s03"/>
    <property type="match status" value="1"/>
</dbReference>
<evidence type="ECO:0000259" key="8">
    <source>
        <dbReference type="Pfam" id="PF12849"/>
    </source>
</evidence>
<keyword evidence="3 4" id="KW-0592">Phosphate transport</keyword>
<feature type="chain" id="PRO_5021361088" description="Phosphate-binding protein" evidence="7">
    <location>
        <begin position="25"/>
        <end position="378"/>
    </location>
</feature>
<evidence type="ECO:0000256" key="6">
    <source>
        <dbReference type="SAM" id="MobiDB-lite"/>
    </source>
</evidence>
<dbReference type="InterPro" id="IPR050962">
    <property type="entry name" value="Phosphate-bind_PstS"/>
</dbReference>
<comment type="similarity">
    <text evidence="1 4">Belongs to the PstS family.</text>
</comment>